<feature type="region of interest" description="Disordered" evidence="2">
    <location>
        <begin position="1"/>
        <end position="33"/>
    </location>
</feature>
<dbReference type="InterPro" id="IPR001087">
    <property type="entry name" value="GDSL"/>
</dbReference>
<name>A0A0H2RSY0_9AGAM</name>
<dbReference type="InterPro" id="IPR051058">
    <property type="entry name" value="GDSL_Est/Lipase"/>
</dbReference>
<dbReference type="STRING" id="27342.A0A0H2RSY0"/>
<accession>A0A0H2RSY0</accession>
<dbReference type="EMBL" id="KQ085939">
    <property type="protein sequence ID" value="KLO14732.1"/>
    <property type="molecule type" value="Genomic_DNA"/>
</dbReference>
<dbReference type="Proteomes" id="UP000053477">
    <property type="component" value="Unassembled WGS sequence"/>
</dbReference>
<dbReference type="OrthoDB" id="1600564at2759"/>
<gene>
    <name evidence="3" type="ORF">SCHPADRAFT_825871</name>
</gene>
<dbReference type="InterPro" id="IPR036514">
    <property type="entry name" value="SGNH_hydro_sf"/>
</dbReference>
<evidence type="ECO:0000313" key="3">
    <source>
        <dbReference type="EMBL" id="KLO14732.1"/>
    </source>
</evidence>
<organism evidence="3 4">
    <name type="scientific">Schizopora paradoxa</name>
    <dbReference type="NCBI Taxonomy" id="27342"/>
    <lineage>
        <taxon>Eukaryota</taxon>
        <taxon>Fungi</taxon>
        <taxon>Dikarya</taxon>
        <taxon>Basidiomycota</taxon>
        <taxon>Agaricomycotina</taxon>
        <taxon>Agaricomycetes</taxon>
        <taxon>Hymenochaetales</taxon>
        <taxon>Schizoporaceae</taxon>
        <taxon>Schizopora</taxon>
    </lineage>
</organism>
<dbReference type="Gene3D" id="3.40.50.1110">
    <property type="entry name" value="SGNH hydrolase"/>
    <property type="match status" value="1"/>
</dbReference>
<dbReference type="PANTHER" id="PTHR45648:SF22">
    <property type="entry name" value="GDSL LIPASE_ACYLHYDROLASE FAMILY PROTEIN (AFU_ORTHOLOGUE AFUA_4G14700)"/>
    <property type="match status" value="1"/>
</dbReference>
<dbReference type="InParanoid" id="A0A0H2RSY0"/>
<evidence type="ECO:0000256" key="2">
    <source>
        <dbReference type="SAM" id="MobiDB-lite"/>
    </source>
</evidence>
<reference evidence="3 4" key="1">
    <citation type="submission" date="2015-04" db="EMBL/GenBank/DDBJ databases">
        <title>Complete genome sequence of Schizopora paradoxa KUC8140, a cosmopolitan wood degrader in East Asia.</title>
        <authorList>
            <consortium name="DOE Joint Genome Institute"/>
            <person name="Min B."/>
            <person name="Park H."/>
            <person name="Jang Y."/>
            <person name="Kim J.-J."/>
            <person name="Kim K.H."/>
            <person name="Pangilinan J."/>
            <person name="Lipzen A."/>
            <person name="Riley R."/>
            <person name="Grigoriev I.V."/>
            <person name="Spatafora J.W."/>
            <person name="Choi I.-G."/>
        </authorList>
    </citation>
    <scope>NUCLEOTIDE SEQUENCE [LARGE SCALE GENOMIC DNA]</scope>
    <source>
        <strain evidence="3 4">KUC8140</strain>
    </source>
</reference>
<proteinExistence type="predicted"/>
<sequence>MADTEEVRNPSASQSTDDSVKDASSQQTIVETSKSNNWQRVSASWAGYDALRYLFVFGASYCQVGYYSARSPQPTPEQPLGVEFPGDTYNEPGEPNWVGFLARDFKPRDEGVEKPLLVYDYAVGGQMVHGVKHQVQGSFLPHVGEKPEWSPWTESDSLFSIWIGINDTAFGCQAKETIEKLYEVLQTLFDAGARNFLLIDVPPMHRSPALQKTFTDGPKSPKPYTTWNNELRSQGNTFATTNPEASLFIFSSYDLFESILDDPERFGFVPEDTKKRGGAIWFDHIHPTTKMHKLIAEDIVSYLRSISKTSSRLESDAIEESQVFTT</sequence>
<dbReference type="Pfam" id="PF00657">
    <property type="entry name" value="Lipase_GDSL"/>
    <property type="match status" value="1"/>
</dbReference>
<dbReference type="PANTHER" id="PTHR45648">
    <property type="entry name" value="GDSL LIPASE/ACYLHYDROLASE FAMILY PROTEIN (AFU_ORTHOLOGUE AFUA_4G14700)"/>
    <property type="match status" value="1"/>
</dbReference>
<evidence type="ECO:0008006" key="5">
    <source>
        <dbReference type="Google" id="ProtNLM"/>
    </source>
</evidence>
<evidence type="ECO:0000256" key="1">
    <source>
        <dbReference type="ARBA" id="ARBA00022801"/>
    </source>
</evidence>
<feature type="compositionally biased region" description="Polar residues" evidence="2">
    <location>
        <begin position="10"/>
        <end position="33"/>
    </location>
</feature>
<dbReference type="GO" id="GO:0016788">
    <property type="term" value="F:hydrolase activity, acting on ester bonds"/>
    <property type="evidence" value="ECO:0007669"/>
    <property type="project" value="InterPro"/>
</dbReference>
<dbReference type="AlphaFoldDB" id="A0A0H2RSY0"/>
<keyword evidence="4" id="KW-1185">Reference proteome</keyword>
<keyword evidence="1" id="KW-0378">Hydrolase</keyword>
<evidence type="ECO:0000313" key="4">
    <source>
        <dbReference type="Proteomes" id="UP000053477"/>
    </source>
</evidence>
<dbReference type="SUPFAM" id="SSF52266">
    <property type="entry name" value="SGNH hydrolase"/>
    <property type="match status" value="1"/>
</dbReference>
<protein>
    <recommendedName>
        <fullName evidence="5">Carbohydrate esterase family 16 protein</fullName>
    </recommendedName>
</protein>